<dbReference type="GO" id="GO:0016874">
    <property type="term" value="F:ligase activity"/>
    <property type="evidence" value="ECO:0007669"/>
    <property type="project" value="UniProtKB-KW"/>
</dbReference>
<dbReference type="Pfam" id="PF00749">
    <property type="entry name" value="tRNA-synt_1c"/>
    <property type="match status" value="1"/>
</dbReference>
<organism evidence="11 12">
    <name type="scientific">Candidatus Fokinia crypta</name>
    <dbReference type="NCBI Taxonomy" id="1920990"/>
    <lineage>
        <taxon>Bacteria</taxon>
        <taxon>Pseudomonadati</taxon>
        <taxon>Pseudomonadota</taxon>
        <taxon>Alphaproteobacteria</taxon>
        <taxon>Rickettsiales</taxon>
        <taxon>Candidatus Midichloriaceae</taxon>
        <taxon>Candidatus Fokinia</taxon>
    </lineage>
</organism>
<keyword evidence="5 8" id="KW-0067">ATP-binding</keyword>
<dbReference type="InterPro" id="IPR001412">
    <property type="entry name" value="aa-tRNA-synth_I_CS"/>
</dbReference>
<protein>
    <recommendedName>
        <fullName evidence="8">Glutamate--tRNA ligase</fullName>
        <ecNumber evidence="8">6.1.1.17</ecNumber>
    </recommendedName>
    <alternativeName>
        <fullName evidence="8">Glutamyl-tRNA synthetase</fullName>
        <shortName evidence="8">GluRS</shortName>
    </alternativeName>
</protein>
<dbReference type="InterPro" id="IPR000924">
    <property type="entry name" value="Glu/Gln-tRNA-synth"/>
</dbReference>
<comment type="subcellular location">
    <subcellularLocation>
        <location evidence="8">Cytoplasm</location>
    </subcellularLocation>
</comment>
<feature type="binding site" evidence="8">
    <location>
        <position position="306"/>
    </location>
    <ligand>
        <name>ATP</name>
        <dbReference type="ChEBI" id="CHEBI:30616"/>
    </ligand>
</feature>
<evidence type="ECO:0000256" key="3">
    <source>
        <dbReference type="ARBA" id="ARBA00022598"/>
    </source>
</evidence>
<evidence type="ECO:0000313" key="12">
    <source>
        <dbReference type="Proteomes" id="UP001325140"/>
    </source>
</evidence>
<dbReference type="EMBL" id="CP110343">
    <property type="protein sequence ID" value="WPX97530.1"/>
    <property type="molecule type" value="Genomic_DNA"/>
</dbReference>
<dbReference type="InterPro" id="IPR020058">
    <property type="entry name" value="Glu/Gln-tRNA-synth_Ib_cat-dom"/>
</dbReference>
<evidence type="ECO:0000256" key="4">
    <source>
        <dbReference type="ARBA" id="ARBA00022741"/>
    </source>
</evidence>
<reference evidence="11" key="1">
    <citation type="submission" date="2022-10" db="EMBL/GenBank/DDBJ databases">
        <title>Host association and intracellularity evolved multiple times independently in the Rickettsiales.</title>
        <authorList>
            <person name="Castelli M."/>
            <person name="Nardi T."/>
            <person name="Gammuto L."/>
            <person name="Bellinzona G."/>
            <person name="Sabaneyeva E."/>
            <person name="Potekhin A."/>
            <person name="Serra V."/>
            <person name="Petroni G."/>
            <person name="Sassera D."/>
        </authorList>
    </citation>
    <scope>NUCLEOTIDE SEQUENCE [LARGE SCALE GENOMIC DNA]</scope>
    <source>
        <strain evidence="11">US_Bl 11III1</strain>
    </source>
</reference>
<dbReference type="InterPro" id="IPR004527">
    <property type="entry name" value="Glu-tRNA-ligase_bac/mito"/>
</dbReference>
<evidence type="ECO:0000256" key="6">
    <source>
        <dbReference type="ARBA" id="ARBA00022917"/>
    </source>
</evidence>
<dbReference type="Proteomes" id="UP001325140">
    <property type="component" value="Chromosome"/>
</dbReference>
<dbReference type="HAMAP" id="MF_00022">
    <property type="entry name" value="Glu_tRNA_synth_type1"/>
    <property type="match status" value="1"/>
</dbReference>
<evidence type="ECO:0000259" key="10">
    <source>
        <dbReference type="Pfam" id="PF19269"/>
    </source>
</evidence>
<dbReference type="SUPFAM" id="SSF52374">
    <property type="entry name" value="Nucleotidylyl transferase"/>
    <property type="match status" value="2"/>
</dbReference>
<dbReference type="PANTHER" id="PTHR43311:SF2">
    <property type="entry name" value="GLUTAMATE--TRNA LIGASE, MITOCHONDRIAL-RELATED"/>
    <property type="match status" value="1"/>
</dbReference>
<comment type="similarity">
    <text evidence="1 8">Belongs to the class-I aminoacyl-tRNA synthetase family. Glutamate--tRNA ligase type 1 subfamily.</text>
</comment>
<keyword evidence="3 8" id="KW-0436">Ligase</keyword>
<comment type="caution">
    <text evidence="8">Lacks conserved residue(s) required for the propagation of feature annotation.</text>
</comment>
<evidence type="ECO:0000256" key="1">
    <source>
        <dbReference type="ARBA" id="ARBA00007894"/>
    </source>
</evidence>
<feature type="domain" description="Glutamyl/glutaminyl-tRNA synthetase class Ib catalytic" evidence="9">
    <location>
        <begin position="10"/>
        <end position="231"/>
    </location>
</feature>
<feature type="short sequence motif" description="'KMSKS' region" evidence="8">
    <location>
        <begin position="303"/>
        <end position="307"/>
    </location>
</feature>
<sequence length="530" mass="61803">MFEVIFSVAVVVRFAPSPTGYIHVGNARAALITWLFARSHKGYMLLRVDDLDPTRSEERYTEQIMTDLSWLGIDWDYKFTQTSRRNRYQEVVQMLYEGGFLYKCYETKDELQAKKEKSLIEKKPPIYDRESLHLTDEQRRKFEAEGRKGYFRFKIPNDIEITWMDEIKGAISVPSNSLSDPIIMTSDHHPLYNFASVVDDYDYGVTHIIRGEDHLTNTASQILLFKALGAVERGEEESITDDVMLKNRKFCLLKQQSDNLAKFKEIDSKYKPQEDFQSFNDRKKIRDIPIFAHLSLFYGHDAEISKRLGGFDIKGLREDGIHPMAINSFLAKINTSMTIDVSNSLNELINDFGIECYNKSNVCYDKSNLISLNAALFRNMSNSIFIRAFREYHDVCVKNNIEKSIQGHSLVEKAEGDNDMFWRIVREEVSTFSDVYEWLIALYGNIESRFCMSKEFADKALTLIQKYDFFDEEKAKMFMHELKDAIGLDKVKFFKVFRKTLIGREVGPEVWKILTALGRERVQRKLEFVE</sequence>
<comment type="function">
    <text evidence="8">Catalyzes the attachment of glutamate to tRNA(Glu) in a two-step reaction: glutamate is first activated by ATP to form Glu-AMP and then transferred to the acceptor end of tRNA(Glu).</text>
</comment>
<dbReference type="InterPro" id="IPR049940">
    <property type="entry name" value="GluQ/Sye"/>
</dbReference>
<dbReference type="Gene3D" id="3.40.50.620">
    <property type="entry name" value="HUPs"/>
    <property type="match status" value="2"/>
</dbReference>
<evidence type="ECO:0000256" key="2">
    <source>
        <dbReference type="ARBA" id="ARBA00022490"/>
    </source>
</evidence>
<dbReference type="PROSITE" id="PS00178">
    <property type="entry name" value="AA_TRNA_LIGASE_I"/>
    <property type="match status" value="1"/>
</dbReference>
<evidence type="ECO:0000256" key="7">
    <source>
        <dbReference type="ARBA" id="ARBA00023146"/>
    </source>
</evidence>
<name>A0ABZ0URM0_9RICK</name>
<evidence type="ECO:0000259" key="9">
    <source>
        <dbReference type="Pfam" id="PF00749"/>
    </source>
</evidence>
<dbReference type="InterPro" id="IPR008925">
    <property type="entry name" value="aa_tRNA-synth_I_cd-bd_sf"/>
</dbReference>
<dbReference type="Gene3D" id="1.10.10.350">
    <property type="match status" value="1"/>
</dbReference>
<dbReference type="PANTHER" id="PTHR43311">
    <property type="entry name" value="GLUTAMATE--TRNA LIGASE"/>
    <property type="match status" value="1"/>
</dbReference>
<evidence type="ECO:0000256" key="5">
    <source>
        <dbReference type="ARBA" id="ARBA00022840"/>
    </source>
</evidence>
<keyword evidence="6 8" id="KW-0648">Protein biosynthesis</keyword>
<comment type="catalytic activity">
    <reaction evidence="8">
        <text>tRNA(Glu) + L-glutamate + ATP = L-glutamyl-tRNA(Glu) + AMP + diphosphate</text>
        <dbReference type="Rhea" id="RHEA:23540"/>
        <dbReference type="Rhea" id="RHEA-COMP:9663"/>
        <dbReference type="Rhea" id="RHEA-COMP:9680"/>
        <dbReference type="ChEBI" id="CHEBI:29985"/>
        <dbReference type="ChEBI" id="CHEBI:30616"/>
        <dbReference type="ChEBI" id="CHEBI:33019"/>
        <dbReference type="ChEBI" id="CHEBI:78442"/>
        <dbReference type="ChEBI" id="CHEBI:78520"/>
        <dbReference type="ChEBI" id="CHEBI:456215"/>
        <dbReference type="EC" id="6.1.1.17"/>
    </reaction>
</comment>
<dbReference type="InterPro" id="IPR045462">
    <property type="entry name" value="aa-tRNA-synth_I_cd-bd"/>
</dbReference>
<feature type="domain" description="Aminoacyl-tRNA synthetase class I anticodon-binding" evidence="10">
    <location>
        <begin position="425"/>
        <end position="527"/>
    </location>
</feature>
<keyword evidence="7 8" id="KW-0030">Aminoacyl-tRNA synthetase</keyword>
<dbReference type="InterPro" id="IPR020751">
    <property type="entry name" value="aa-tRNA-synth_I_codon-bd_sub2"/>
</dbReference>
<evidence type="ECO:0000313" key="11">
    <source>
        <dbReference type="EMBL" id="WPX97530.1"/>
    </source>
</evidence>
<comment type="subunit">
    <text evidence="8">Monomer.</text>
</comment>
<dbReference type="PRINTS" id="PR00987">
    <property type="entry name" value="TRNASYNTHGLU"/>
</dbReference>
<dbReference type="InterPro" id="IPR014729">
    <property type="entry name" value="Rossmann-like_a/b/a_fold"/>
</dbReference>
<proteinExistence type="inferred from homology"/>
<gene>
    <name evidence="8" type="primary">gltX</name>
    <name evidence="11" type="ORF">Fokcrypt_00035</name>
</gene>
<dbReference type="SUPFAM" id="SSF48163">
    <property type="entry name" value="An anticodon-binding domain of class I aminoacyl-tRNA synthetases"/>
    <property type="match status" value="1"/>
</dbReference>
<dbReference type="EC" id="6.1.1.17" evidence="8"/>
<keyword evidence="2 8" id="KW-0963">Cytoplasm</keyword>
<dbReference type="Pfam" id="PF19269">
    <property type="entry name" value="Anticodon_2"/>
    <property type="match status" value="1"/>
</dbReference>
<dbReference type="RefSeq" id="WP_323722192.1">
    <property type="nucleotide sequence ID" value="NZ_CP110343.1"/>
</dbReference>
<feature type="short sequence motif" description="'HIGH' region" evidence="8">
    <location>
        <begin position="16"/>
        <end position="26"/>
    </location>
</feature>
<evidence type="ECO:0000256" key="8">
    <source>
        <dbReference type="HAMAP-Rule" id="MF_00022"/>
    </source>
</evidence>
<keyword evidence="4 8" id="KW-0547">Nucleotide-binding</keyword>
<keyword evidence="12" id="KW-1185">Reference proteome</keyword>
<accession>A0ABZ0URM0</accession>